<organism evidence="2 3">
    <name type="scientific">Exophiala xenobiotica</name>
    <dbReference type="NCBI Taxonomy" id="348802"/>
    <lineage>
        <taxon>Eukaryota</taxon>
        <taxon>Fungi</taxon>
        <taxon>Dikarya</taxon>
        <taxon>Ascomycota</taxon>
        <taxon>Pezizomycotina</taxon>
        <taxon>Eurotiomycetes</taxon>
        <taxon>Chaetothyriomycetidae</taxon>
        <taxon>Chaetothyriales</taxon>
        <taxon>Herpotrichiellaceae</taxon>
        <taxon>Exophiala</taxon>
    </lineage>
</organism>
<dbReference type="OrthoDB" id="2951834at2759"/>
<feature type="region of interest" description="Disordered" evidence="1">
    <location>
        <begin position="31"/>
        <end position="125"/>
    </location>
</feature>
<proteinExistence type="predicted"/>
<accession>A0A0D2EQ14</accession>
<dbReference type="EMBL" id="KN847318">
    <property type="protein sequence ID" value="KIW57713.1"/>
    <property type="molecule type" value="Genomic_DNA"/>
</dbReference>
<dbReference type="Proteomes" id="UP000054342">
    <property type="component" value="Unassembled WGS sequence"/>
</dbReference>
<reference evidence="2 3" key="1">
    <citation type="submission" date="2015-01" db="EMBL/GenBank/DDBJ databases">
        <title>The Genome Sequence of Exophiala xenobiotica CBS118157.</title>
        <authorList>
            <consortium name="The Broad Institute Genomics Platform"/>
            <person name="Cuomo C."/>
            <person name="de Hoog S."/>
            <person name="Gorbushina A."/>
            <person name="Stielow B."/>
            <person name="Teixiera M."/>
            <person name="Abouelleil A."/>
            <person name="Chapman S.B."/>
            <person name="Priest M."/>
            <person name="Young S.K."/>
            <person name="Wortman J."/>
            <person name="Nusbaum C."/>
            <person name="Birren B."/>
        </authorList>
    </citation>
    <scope>NUCLEOTIDE SEQUENCE [LARGE SCALE GENOMIC DNA]</scope>
    <source>
        <strain evidence="2 3">CBS 118157</strain>
    </source>
</reference>
<evidence type="ECO:0000256" key="1">
    <source>
        <dbReference type="SAM" id="MobiDB-lite"/>
    </source>
</evidence>
<dbReference type="HOGENOM" id="CLU_589288_0_0_1"/>
<dbReference type="RefSeq" id="XP_013318297.1">
    <property type="nucleotide sequence ID" value="XM_013462843.1"/>
</dbReference>
<sequence length="459" mass="52126">MSFIMLKYARPDSCICSPAATPFVRSLCPIHGVPVNTGRKRKGNDRVEEEEDSDYRPGRRRRGTLDKKKTTPMRPASHAFSKKTVDATSSPLTSNDKKTPSKPPPQINSTRPTSATSHPLTDDNVSTIATSSSVLVPARSTEEALAYFQNASKINSGGQEISSSWIPSKFYTDTLARLKDEDWMKFDLLGENWKEFRTRLYRYLLVPPSKSVTFAAPTSTLRRSSDHNIHTSILRANRQVYREASRILYGENKFIAAEPFHLFQPNGLEALRRRTTTLIRELSFENKGDAAQLCLENIETILQPIWKMMLEQPAFLSLKKLSIRREVIREADLNFFAFQSYLDTHGGGSLDARSLFNKRDLVVRTMAKLASLAAMRDSEFKDMYIVEADGKEVVFPGFLGVSNVIEVCLTRDQDHGITGERLDLHREVIDVLFHEREVGLLGANDAYERYLDRYRDQFT</sequence>
<dbReference type="GeneID" id="25324183"/>
<evidence type="ECO:0000313" key="2">
    <source>
        <dbReference type="EMBL" id="KIW57713.1"/>
    </source>
</evidence>
<keyword evidence="3" id="KW-1185">Reference proteome</keyword>
<evidence type="ECO:0000313" key="3">
    <source>
        <dbReference type="Proteomes" id="UP000054342"/>
    </source>
</evidence>
<dbReference type="AlphaFoldDB" id="A0A0D2EQ14"/>
<protein>
    <submittedName>
        <fullName evidence="2">Uncharacterized protein</fullName>
    </submittedName>
</protein>
<name>A0A0D2EQ14_9EURO</name>
<gene>
    <name evidence="2" type="ORF">PV05_02275</name>
</gene>
<feature type="compositionally biased region" description="Polar residues" evidence="1">
    <location>
        <begin position="107"/>
        <end position="125"/>
    </location>
</feature>